<name>A0A9X0W7S2_9GAMM</name>
<dbReference type="EMBL" id="NRRY01000010">
    <property type="protein sequence ID" value="MBK1618426.1"/>
    <property type="molecule type" value="Genomic_DNA"/>
</dbReference>
<evidence type="ECO:0000313" key="3">
    <source>
        <dbReference type="Proteomes" id="UP001138768"/>
    </source>
</evidence>
<accession>A0A9X0W7S2</accession>
<comment type="caution">
    <text evidence="2">The sequence shown here is derived from an EMBL/GenBank/DDBJ whole genome shotgun (WGS) entry which is preliminary data.</text>
</comment>
<keyword evidence="3" id="KW-1185">Reference proteome</keyword>
<dbReference type="AlphaFoldDB" id="A0A9X0W7S2"/>
<sequence length="75" mass="8482">MTGTCRRGGGPRTLLQRPRFAGKLKIDARANAVFPHADQESPCRYELKNRNFTDFSKGVTKGCGSRLSTRPTRRW</sequence>
<evidence type="ECO:0000313" key="2">
    <source>
        <dbReference type="EMBL" id="MBK1618426.1"/>
    </source>
</evidence>
<gene>
    <name evidence="2" type="ORF">CKO42_08245</name>
</gene>
<dbReference type="Pfam" id="PF13154">
    <property type="entry name" value="DUF3991"/>
    <property type="match status" value="1"/>
</dbReference>
<protein>
    <recommendedName>
        <fullName evidence="1">DUF3991 domain-containing protein</fullName>
    </recommendedName>
</protein>
<proteinExistence type="predicted"/>
<evidence type="ECO:0000259" key="1">
    <source>
        <dbReference type="Pfam" id="PF13154"/>
    </source>
</evidence>
<reference evidence="2 3" key="1">
    <citation type="journal article" date="2020" name="Microorganisms">
        <title>Osmotic Adaptation and Compatible Solute Biosynthesis of Phototrophic Bacteria as Revealed from Genome Analyses.</title>
        <authorList>
            <person name="Imhoff J.F."/>
            <person name="Rahn T."/>
            <person name="Kunzel S."/>
            <person name="Keller A."/>
            <person name="Neulinger S.C."/>
        </authorList>
    </citation>
    <scope>NUCLEOTIDE SEQUENCE [LARGE SCALE GENOMIC DNA]</scope>
    <source>
        <strain evidence="2 3">DSM 25653</strain>
    </source>
</reference>
<dbReference type="InterPro" id="IPR025054">
    <property type="entry name" value="DUF3991"/>
</dbReference>
<feature type="domain" description="DUF3991" evidence="1">
    <location>
        <begin position="11"/>
        <end position="65"/>
    </location>
</feature>
<organism evidence="2 3">
    <name type="scientific">Lamprobacter modestohalophilus</name>
    <dbReference type="NCBI Taxonomy" id="1064514"/>
    <lineage>
        <taxon>Bacteria</taxon>
        <taxon>Pseudomonadati</taxon>
        <taxon>Pseudomonadota</taxon>
        <taxon>Gammaproteobacteria</taxon>
        <taxon>Chromatiales</taxon>
        <taxon>Chromatiaceae</taxon>
        <taxon>Lamprobacter</taxon>
    </lineage>
</organism>
<dbReference type="Proteomes" id="UP001138768">
    <property type="component" value="Unassembled WGS sequence"/>
</dbReference>